<dbReference type="Proteomes" id="UP001446871">
    <property type="component" value="Unassembled WGS sequence"/>
</dbReference>
<feature type="transmembrane region" description="Helical" evidence="7">
    <location>
        <begin position="55"/>
        <end position="80"/>
    </location>
</feature>
<feature type="transmembrane region" description="Helical" evidence="7">
    <location>
        <begin position="133"/>
        <end position="156"/>
    </location>
</feature>
<dbReference type="PANTHER" id="PTHR33048">
    <property type="entry name" value="PTH11-LIKE INTEGRAL MEMBRANE PROTEIN (AFU_ORTHOLOGUE AFUA_5G11245)"/>
    <property type="match status" value="1"/>
</dbReference>
<evidence type="ECO:0000256" key="6">
    <source>
        <dbReference type="SAM" id="MobiDB-lite"/>
    </source>
</evidence>
<evidence type="ECO:0000256" key="1">
    <source>
        <dbReference type="ARBA" id="ARBA00004141"/>
    </source>
</evidence>
<evidence type="ECO:0000256" key="3">
    <source>
        <dbReference type="ARBA" id="ARBA00022989"/>
    </source>
</evidence>
<evidence type="ECO:0000313" key="10">
    <source>
        <dbReference type="Proteomes" id="UP001446871"/>
    </source>
</evidence>
<gene>
    <name evidence="9" type="ORF">PG996_015179</name>
</gene>
<name>A0ABR1TKE2_9PEZI</name>
<comment type="caution">
    <text evidence="9">The sequence shown here is derived from an EMBL/GenBank/DDBJ whole genome shotgun (WGS) entry which is preliminary data.</text>
</comment>
<dbReference type="Pfam" id="PF20684">
    <property type="entry name" value="Fung_rhodopsin"/>
    <property type="match status" value="1"/>
</dbReference>
<keyword evidence="2 7" id="KW-0812">Transmembrane</keyword>
<dbReference type="InterPro" id="IPR049326">
    <property type="entry name" value="Rhodopsin_dom_fungi"/>
</dbReference>
<reference evidence="9 10" key="1">
    <citation type="submission" date="2023-01" db="EMBL/GenBank/DDBJ databases">
        <title>Analysis of 21 Apiospora genomes using comparative genomics revels a genus with tremendous synthesis potential of carbohydrate active enzymes and secondary metabolites.</title>
        <authorList>
            <person name="Sorensen T."/>
        </authorList>
    </citation>
    <scope>NUCLEOTIDE SEQUENCE [LARGE SCALE GENOMIC DNA]</scope>
    <source>
        <strain evidence="9 10">CBS 83171</strain>
    </source>
</reference>
<evidence type="ECO:0000256" key="2">
    <source>
        <dbReference type="ARBA" id="ARBA00022692"/>
    </source>
</evidence>
<keyword evidence="10" id="KW-1185">Reference proteome</keyword>
<evidence type="ECO:0000259" key="8">
    <source>
        <dbReference type="Pfam" id="PF20684"/>
    </source>
</evidence>
<comment type="similarity">
    <text evidence="5">Belongs to the SAT4 family.</text>
</comment>
<evidence type="ECO:0000256" key="7">
    <source>
        <dbReference type="SAM" id="Phobius"/>
    </source>
</evidence>
<protein>
    <recommendedName>
        <fullName evidence="8">Rhodopsin domain-containing protein</fullName>
    </recommendedName>
</protein>
<dbReference type="InterPro" id="IPR052337">
    <property type="entry name" value="SAT4-like"/>
</dbReference>
<feature type="transmembrane region" description="Helical" evidence="7">
    <location>
        <begin position="20"/>
        <end position="40"/>
    </location>
</feature>
<feature type="transmembrane region" description="Helical" evidence="7">
    <location>
        <begin position="176"/>
        <end position="200"/>
    </location>
</feature>
<sequence length="320" mass="35974">MSANTSDPEYLAQSRATELNVFYSIPIPLVVLTTALRLYVRTATTPKASLATDDYLMICATVAAVAVSAVGLGFGPPYGFGRHREVLSPAEFETFMMGNYIFSHCYDMAIATTKLSVLALYYHIFIVPWFRRLVVLTAVFVLLWLLAMEVVLLVGWHPIQSWWSEPGSGLVQMLAFAYFTNITNMIADLWIFVMPIPVLLNLQTGLNKRIGLCFLFSFGLGTCAISAVRLKWIFSMDSKDTTWEEEACMGVLCGNLPVVYKALKDAFIKLLTVHRGQSQEQISLRHRESSQSSPPESHEERHHMGEWFRLRGGVTDMEIV</sequence>
<organism evidence="9 10">
    <name type="scientific">Apiospora saccharicola</name>
    <dbReference type="NCBI Taxonomy" id="335842"/>
    <lineage>
        <taxon>Eukaryota</taxon>
        <taxon>Fungi</taxon>
        <taxon>Dikarya</taxon>
        <taxon>Ascomycota</taxon>
        <taxon>Pezizomycotina</taxon>
        <taxon>Sordariomycetes</taxon>
        <taxon>Xylariomycetidae</taxon>
        <taxon>Amphisphaeriales</taxon>
        <taxon>Apiosporaceae</taxon>
        <taxon>Apiospora</taxon>
    </lineage>
</organism>
<keyword evidence="3 7" id="KW-1133">Transmembrane helix</keyword>
<dbReference type="PANTHER" id="PTHR33048:SF8">
    <property type="entry name" value="INTEGRAL MEMBRANE PROTEIN-RELATED"/>
    <property type="match status" value="1"/>
</dbReference>
<evidence type="ECO:0000256" key="5">
    <source>
        <dbReference type="ARBA" id="ARBA00038359"/>
    </source>
</evidence>
<proteinExistence type="inferred from homology"/>
<feature type="domain" description="Rhodopsin" evidence="8">
    <location>
        <begin position="36"/>
        <end position="263"/>
    </location>
</feature>
<feature type="region of interest" description="Disordered" evidence="6">
    <location>
        <begin position="281"/>
        <end position="303"/>
    </location>
</feature>
<accession>A0ABR1TKE2</accession>
<feature type="transmembrane region" description="Helical" evidence="7">
    <location>
        <begin position="100"/>
        <end position="121"/>
    </location>
</feature>
<dbReference type="EMBL" id="JAQQWM010000009">
    <property type="protein sequence ID" value="KAK8047115.1"/>
    <property type="molecule type" value="Genomic_DNA"/>
</dbReference>
<evidence type="ECO:0000313" key="9">
    <source>
        <dbReference type="EMBL" id="KAK8047115.1"/>
    </source>
</evidence>
<feature type="transmembrane region" description="Helical" evidence="7">
    <location>
        <begin position="212"/>
        <end position="234"/>
    </location>
</feature>
<comment type="subcellular location">
    <subcellularLocation>
        <location evidence="1">Membrane</location>
        <topology evidence="1">Multi-pass membrane protein</topology>
    </subcellularLocation>
</comment>
<evidence type="ECO:0000256" key="4">
    <source>
        <dbReference type="ARBA" id="ARBA00023136"/>
    </source>
</evidence>
<keyword evidence="4 7" id="KW-0472">Membrane</keyword>